<evidence type="ECO:0000256" key="1">
    <source>
        <dbReference type="SAM" id="MobiDB-lite"/>
    </source>
</evidence>
<dbReference type="Proteomes" id="UP000195402">
    <property type="component" value="Unassembled WGS sequence"/>
</dbReference>
<evidence type="ECO:0000313" key="2">
    <source>
        <dbReference type="EMBL" id="OVA01316.1"/>
    </source>
</evidence>
<dbReference type="InParanoid" id="A0A200PSZ9"/>
<keyword evidence="3" id="KW-1185">Reference proteome</keyword>
<reference evidence="2 3" key="1">
    <citation type="journal article" date="2017" name="Mol. Plant">
        <title>The Genome of Medicinal Plant Macleaya cordata Provides New Insights into Benzylisoquinoline Alkaloids Metabolism.</title>
        <authorList>
            <person name="Liu X."/>
            <person name="Liu Y."/>
            <person name="Huang P."/>
            <person name="Ma Y."/>
            <person name="Qing Z."/>
            <person name="Tang Q."/>
            <person name="Cao H."/>
            <person name="Cheng P."/>
            <person name="Zheng Y."/>
            <person name="Yuan Z."/>
            <person name="Zhou Y."/>
            <person name="Liu J."/>
            <person name="Tang Z."/>
            <person name="Zhuo Y."/>
            <person name="Zhang Y."/>
            <person name="Yu L."/>
            <person name="Huang J."/>
            <person name="Yang P."/>
            <person name="Peng Q."/>
            <person name="Zhang J."/>
            <person name="Jiang W."/>
            <person name="Zhang Z."/>
            <person name="Lin K."/>
            <person name="Ro D.K."/>
            <person name="Chen X."/>
            <person name="Xiong X."/>
            <person name="Shang Y."/>
            <person name="Huang S."/>
            <person name="Zeng J."/>
        </authorList>
    </citation>
    <scope>NUCLEOTIDE SEQUENCE [LARGE SCALE GENOMIC DNA]</scope>
    <source>
        <strain evidence="3">cv. BLH2017</strain>
        <tissue evidence="2">Root</tissue>
    </source>
</reference>
<sequence>MSSTIPSKQRMDAHRLSTEYLEGIDKSYRTWVNHEEGGPLPRRSANIGAPSSSINDYNEDTFPRMVDLVTGTLRRVHPDDIDECLNESIQQTDTEIQDDSLVNSNYKKKLEEAMQPIYPSCQGQHTCNAPSSHFRSVAFIQ</sequence>
<protein>
    <submittedName>
        <fullName evidence="2">Uncharacterized protein</fullName>
    </submittedName>
</protein>
<name>A0A200PSZ9_MACCD</name>
<accession>A0A200PSZ9</accession>
<gene>
    <name evidence="2" type="ORF">BVC80_867g4</name>
</gene>
<comment type="caution">
    <text evidence="2">The sequence shown here is derived from an EMBL/GenBank/DDBJ whole genome shotgun (WGS) entry which is preliminary data.</text>
</comment>
<dbReference type="AlphaFoldDB" id="A0A200PSZ9"/>
<dbReference type="EMBL" id="MVGT01004134">
    <property type="protein sequence ID" value="OVA01316.1"/>
    <property type="molecule type" value="Genomic_DNA"/>
</dbReference>
<proteinExistence type="predicted"/>
<organism evidence="2 3">
    <name type="scientific">Macleaya cordata</name>
    <name type="common">Five-seeded plume-poppy</name>
    <name type="synonym">Bocconia cordata</name>
    <dbReference type="NCBI Taxonomy" id="56857"/>
    <lineage>
        <taxon>Eukaryota</taxon>
        <taxon>Viridiplantae</taxon>
        <taxon>Streptophyta</taxon>
        <taxon>Embryophyta</taxon>
        <taxon>Tracheophyta</taxon>
        <taxon>Spermatophyta</taxon>
        <taxon>Magnoliopsida</taxon>
        <taxon>Ranunculales</taxon>
        <taxon>Papaveraceae</taxon>
        <taxon>Papaveroideae</taxon>
        <taxon>Macleaya</taxon>
    </lineage>
</organism>
<dbReference type="OrthoDB" id="1932595at2759"/>
<evidence type="ECO:0000313" key="3">
    <source>
        <dbReference type="Proteomes" id="UP000195402"/>
    </source>
</evidence>
<feature type="region of interest" description="Disordered" evidence="1">
    <location>
        <begin position="35"/>
        <end position="59"/>
    </location>
</feature>